<dbReference type="PANTHER" id="PTHR35936">
    <property type="entry name" value="MEMBRANE-BOUND LYTIC MUREIN TRANSGLYCOSYLASE F"/>
    <property type="match status" value="1"/>
</dbReference>
<dbReference type="SMART" id="SM00062">
    <property type="entry name" value="PBPb"/>
    <property type="match status" value="1"/>
</dbReference>
<reference evidence="9 10" key="1">
    <citation type="submission" date="2023-07" db="EMBL/GenBank/DDBJ databases">
        <title>Genomic Encyclopedia of Type Strains, Phase IV (KMG-IV): sequencing the most valuable type-strain genomes for metagenomic binning, comparative biology and taxonomic classification.</title>
        <authorList>
            <person name="Goeker M."/>
        </authorList>
    </citation>
    <scope>NUCLEOTIDE SEQUENCE [LARGE SCALE GENOMIC DNA]</scope>
    <source>
        <strain evidence="9 10">DSM 23837</strain>
    </source>
</reference>
<evidence type="ECO:0000256" key="7">
    <source>
        <dbReference type="SAM" id="SignalP"/>
    </source>
</evidence>
<evidence type="ECO:0000259" key="8">
    <source>
        <dbReference type="SMART" id="SM00062"/>
    </source>
</evidence>
<dbReference type="PROSITE" id="PS51257">
    <property type="entry name" value="PROKAR_LIPOPROTEIN"/>
    <property type="match status" value="1"/>
</dbReference>
<dbReference type="EMBL" id="JAUSTT010000004">
    <property type="protein sequence ID" value="MDQ0175098.1"/>
    <property type="molecule type" value="Genomic_DNA"/>
</dbReference>
<comment type="subcellular location">
    <subcellularLocation>
        <location evidence="1">Cell membrane</location>
        <topology evidence="1">Lipid-anchor</topology>
    </subcellularLocation>
</comment>
<feature type="signal peptide" evidence="7">
    <location>
        <begin position="1"/>
        <end position="21"/>
    </location>
</feature>
<evidence type="ECO:0000256" key="1">
    <source>
        <dbReference type="ARBA" id="ARBA00004193"/>
    </source>
</evidence>
<sequence>MFKAKKWSGLILILSLTLVFASCSKNEETSSNGDQLTKNDKLVVATSGTLYPTSYHSDETNELTGFEVEVVREMAKRLELDVEFVEMGVDGMLTSINSGTVDLAANDMDITDEREEKFQFTIPYKHSYGSAIVRADDLSGIKTLEDLKGKKAAGASTTVYMEIARKYGAEEVIYDNVTNDQYLRDVGIGRTDVILNDFYLQSLAIAAFPDLGVIIHPDLFYFPNAQAMIMKKDNKELLEKINPVIQEMLDDGTISELSKQFFSGADVSQKPDIDFE</sequence>
<protein>
    <submittedName>
        <fullName evidence="9">Cystine transport system substrate-binding protein</fullName>
    </submittedName>
</protein>
<feature type="chain" id="PRO_5046549488" evidence="7">
    <location>
        <begin position="22"/>
        <end position="276"/>
    </location>
</feature>
<dbReference type="Gene3D" id="3.40.190.10">
    <property type="entry name" value="Periplasmic binding protein-like II"/>
    <property type="match status" value="2"/>
</dbReference>
<evidence type="ECO:0000256" key="5">
    <source>
        <dbReference type="ARBA" id="ARBA00023288"/>
    </source>
</evidence>
<evidence type="ECO:0000313" key="9">
    <source>
        <dbReference type="EMBL" id="MDQ0175098.1"/>
    </source>
</evidence>
<evidence type="ECO:0000256" key="2">
    <source>
        <dbReference type="ARBA" id="ARBA00010333"/>
    </source>
</evidence>
<evidence type="ECO:0000256" key="3">
    <source>
        <dbReference type="ARBA" id="ARBA00022729"/>
    </source>
</evidence>
<keyword evidence="4" id="KW-0564">Palmitate</keyword>
<dbReference type="Proteomes" id="UP001223586">
    <property type="component" value="Unassembled WGS sequence"/>
</dbReference>
<keyword evidence="3 7" id="KW-0732">Signal</keyword>
<dbReference type="InterPro" id="IPR018313">
    <property type="entry name" value="SBP_3_CS"/>
</dbReference>
<accession>A0ABT9WPN0</accession>
<evidence type="ECO:0000256" key="6">
    <source>
        <dbReference type="RuleBase" id="RU003744"/>
    </source>
</evidence>
<keyword evidence="5" id="KW-0449">Lipoprotein</keyword>
<organism evidence="9 10">
    <name type="scientific">Bacillus chungangensis</name>
    <dbReference type="NCBI Taxonomy" id="587633"/>
    <lineage>
        <taxon>Bacteria</taxon>
        <taxon>Bacillati</taxon>
        <taxon>Bacillota</taxon>
        <taxon>Bacilli</taxon>
        <taxon>Bacillales</taxon>
        <taxon>Bacillaceae</taxon>
        <taxon>Bacillus</taxon>
    </lineage>
</organism>
<feature type="domain" description="Solute-binding protein family 3/N-terminal" evidence="8">
    <location>
        <begin position="41"/>
        <end position="265"/>
    </location>
</feature>
<proteinExistence type="inferred from homology"/>
<gene>
    <name evidence="9" type="ORF">J2S08_000932</name>
</gene>
<comment type="caution">
    <text evidence="9">The sequence shown here is derived from an EMBL/GenBank/DDBJ whole genome shotgun (WGS) entry which is preliminary data.</text>
</comment>
<dbReference type="PROSITE" id="PS01039">
    <property type="entry name" value="SBP_BACTERIAL_3"/>
    <property type="match status" value="1"/>
</dbReference>
<dbReference type="RefSeq" id="WP_307227111.1">
    <property type="nucleotide sequence ID" value="NZ_JAUSTT010000004.1"/>
</dbReference>
<evidence type="ECO:0000256" key="4">
    <source>
        <dbReference type="ARBA" id="ARBA00023139"/>
    </source>
</evidence>
<dbReference type="PANTHER" id="PTHR35936:SF34">
    <property type="entry name" value="ABC TRANSPORTER EXTRACELLULAR-BINDING PROTEIN YCKB-RELATED"/>
    <property type="match status" value="1"/>
</dbReference>
<dbReference type="InterPro" id="IPR001638">
    <property type="entry name" value="Solute-binding_3/MltF_N"/>
</dbReference>
<dbReference type="SUPFAM" id="SSF53850">
    <property type="entry name" value="Periplasmic binding protein-like II"/>
    <property type="match status" value="1"/>
</dbReference>
<keyword evidence="10" id="KW-1185">Reference proteome</keyword>
<name>A0ABT9WPN0_9BACI</name>
<dbReference type="Pfam" id="PF00497">
    <property type="entry name" value="SBP_bac_3"/>
    <property type="match status" value="1"/>
</dbReference>
<comment type="similarity">
    <text evidence="2 6">Belongs to the bacterial solute-binding protein 3 family.</text>
</comment>
<evidence type="ECO:0000313" key="10">
    <source>
        <dbReference type="Proteomes" id="UP001223586"/>
    </source>
</evidence>